<dbReference type="PANTHER" id="PTHR33050">
    <property type="entry name" value="REVERSE TRANSCRIPTASE DOMAIN-CONTAINING PROTEIN"/>
    <property type="match status" value="1"/>
</dbReference>
<sequence>MATSAVFAFFKPDALGIGGYGYGSTLLSSSDQDEVVVTRVPSGRWASLDAFECNRAIAEVQQRSVTKGEALSGIGTYLRVCGKSVPTLGDYGVVTGYTWVQERLTGELSVCFGDESDIIQFNPSEVQDVAIPSYALRPCHGASLADVMPAEMRQRHTSALDHFKGLGARATRNSATILRKLDAPVVDETKTIPLFDINAGKTRPSRSHAGGYNFRRAKSNDGESSQAGRTPPAGTEFLPGQLSDSDESDGEVEHTPVPAVAATPPPRQRKRSSPEVMDEDLRSLQMLRTTYRGNASMMRSIDQVIALRESPMALGSGSSIISYGGAGSNKAQYQPSSLQRVIHGQLVNGTYASIEPQLLLETLQIKRESFAFLPHPAILRAFYSWNFGLRGLSIMHFAPIAGGSTTTASLNMTDFSKAASLPTPAQPLDLGAVIDAIDGLASVVGTVFLPYVVDLVGTARKFGVSLKARNGFSVVEAINELIHWIDERFERVRGFLALRDPEKAQQVNSEFSFAEPSFVRLMQIVTDSRMSALMTLQYARTQGSSAVPGTSSCISRKSGGKLPAHARPPVPQDVQDALPVMNGQRLCMKYLSNTSCPSRQKGCFTRKRGHFAPATLPAIYEKRAYALTLAARQHLLSHHREQTAASLRAALASVELSLSEGPVSKSLVDGECVHWIDYKKQQVFSTFLRKTRMQLPEFVRLIRGETDDDSRPNKALEIPSNTPASTSYQHRHKWEDIVRHGVRPSWKYTFQVQDKPPRNHTSAQRAMSSLVKQIRKGQDADQYLVLDIDLLPSLENVTSSPFGAVQKGTAALSEDARVIHDLSYPDGGSVNDNTVADDSGMITYNGPHDLATRIMEVENEFPGITKLMSGDVAGAFRHLAIHADHVGRFAGTIPELGLLIIDLCCPFGWTLSPQHYWTAGGAISHLYASAAPKWSHQPQKGARTFDAKTWCDDHNLIEPDIGSRLVEANLALRRSMTTILGPEAVNEEKFTLWKREGKMLGLMWNIPRSTLAMPPEKITKALCRIDDMLRRERTTQQNIRKLLGSLRHVVTCIPAAKPFFQQLSALTWGPRRYSAIRVTAAARDDLYWFRSILYYADLNAVPLSRFSGSQPVDYEIFMDASDYGLCAVFPTRREYIQVRFNQEELLNIAKFRATGDGDYNINLRELMSAVYASITWGSNWAGRSTSEPCHVRFWIDNTSAIAWNNRRSSRNHEAQRLLRILSLLEVKHSFFASAAHIPGENNVLADAGSRVWQSQRHLLTFTNIAAGWSQSYRPAQEISRKFGSVFACKCSGRFLATALQALLETMDRVVQMDGILVLACQ</sequence>
<dbReference type="InterPro" id="IPR043502">
    <property type="entry name" value="DNA/RNA_pol_sf"/>
</dbReference>
<name>A0A225VYQ3_9STRA</name>
<proteinExistence type="predicted"/>
<accession>A0A225VYQ3</accession>
<dbReference type="OrthoDB" id="90992at2759"/>
<evidence type="ECO:0000313" key="3">
    <source>
        <dbReference type="Proteomes" id="UP000198211"/>
    </source>
</evidence>
<dbReference type="EMBL" id="NBNE01002431">
    <property type="protein sequence ID" value="OWZ10482.1"/>
    <property type="molecule type" value="Genomic_DNA"/>
</dbReference>
<evidence type="ECO:0000256" key="1">
    <source>
        <dbReference type="SAM" id="MobiDB-lite"/>
    </source>
</evidence>
<dbReference type="PANTHER" id="PTHR33050:SF7">
    <property type="entry name" value="RIBONUCLEASE H"/>
    <property type="match status" value="1"/>
</dbReference>
<gene>
    <name evidence="2" type="ORF">PHMEG_00016665</name>
</gene>
<feature type="region of interest" description="Disordered" evidence="1">
    <location>
        <begin position="706"/>
        <end position="729"/>
    </location>
</feature>
<dbReference type="SUPFAM" id="SSF56672">
    <property type="entry name" value="DNA/RNA polymerases"/>
    <property type="match status" value="1"/>
</dbReference>
<dbReference type="CDD" id="cd09275">
    <property type="entry name" value="RNase_HI_RT_DIRS1"/>
    <property type="match status" value="1"/>
</dbReference>
<evidence type="ECO:0000313" key="2">
    <source>
        <dbReference type="EMBL" id="OWZ10482.1"/>
    </source>
</evidence>
<keyword evidence="3" id="KW-1185">Reference proteome</keyword>
<dbReference type="Proteomes" id="UP000198211">
    <property type="component" value="Unassembled WGS sequence"/>
</dbReference>
<comment type="caution">
    <text evidence="2">The sequence shown here is derived from an EMBL/GenBank/DDBJ whole genome shotgun (WGS) entry which is preliminary data.</text>
</comment>
<dbReference type="InterPro" id="IPR052055">
    <property type="entry name" value="Hepadnavirus_pol/RT"/>
</dbReference>
<feature type="compositionally biased region" description="Polar residues" evidence="1">
    <location>
        <begin position="719"/>
        <end position="728"/>
    </location>
</feature>
<reference evidence="3" key="1">
    <citation type="submission" date="2017-03" db="EMBL/GenBank/DDBJ databases">
        <title>Phytopthora megakarya and P. palmivora, two closely related causual agents of cacao black pod achieved similar genome size and gene model numbers by different mechanisms.</title>
        <authorList>
            <person name="Ali S."/>
            <person name="Shao J."/>
            <person name="Larry D.J."/>
            <person name="Kronmiller B."/>
            <person name="Shen D."/>
            <person name="Strem M.D."/>
            <person name="Melnick R.L."/>
            <person name="Guiltinan M.J."/>
            <person name="Tyler B.M."/>
            <person name="Meinhardt L.W."/>
            <person name="Bailey B.A."/>
        </authorList>
    </citation>
    <scope>NUCLEOTIDE SEQUENCE [LARGE SCALE GENOMIC DNA]</scope>
    <source>
        <strain evidence="3">zdho120</strain>
    </source>
</reference>
<protein>
    <submittedName>
        <fullName evidence="2">Cleavage induced protein</fullName>
    </submittedName>
</protein>
<feature type="region of interest" description="Disordered" evidence="1">
    <location>
        <begin position="198"/>
        <end position="279"/>
    </location>
</feature>
<organism evidence="2 3">
    <name type="scientific">Phytophthora megakarya</name>
    <dbReference type="NCBI Taxonomy" id="4795"/>
    <lineage>
        <taxon>Eukaryota</taxon>
        <taxon>Sar</taxon>
        <taxon>Stramenopiles</taxon>
        <taxon>Oomycota</taxon>
        <taxon>Peronosporomycetes</taxon>
        <taxon>Peronosporales</taxon>
        <taxon>Peronosporaceae</taxon>
        <taxon>Phytophthora</taxon>
    </lineage>
</organism>